<dbReference type="EMBL" id="CAEZZO010000089">
    <property type="protein sequence ID" value="CAB4769078.1"/>
    <property type="molecule type" value="Genomic_DNA"/>
</dbReference>
<evidence type="ECO:0000313" key="2">
    <source>
        <dbReference type="EMBL" id="CAB4769078.1"/>
    </source>
</evidence>
<sequence>MHIDCTETGASPPTKTEPTFNCRVFRRGAKVGGGADGIPKSTMGKPYLEIKSNRVEDIGSKQQ</sequence>
<protein>
    <submittedName>
        <fullName evidence="2">Unannotated protein</fullName>
    </submittedName>
</protein>
<evidence type="ECO:0000313" key="1">
    <source>
        <dbReference type="EMBL" id="CAB4585622.1"/>
    </source>
</evidence>
<dbReference type="AlphaFoldDB" id="A0A6J6VDW9"/>
<proteinExistence type="predicted"/>
<organism evidence="2">
    <name type="scientific">freshwater metagenome</name>
    <dbReference type="NCBI Taxonomy" id="449393"/>
    <lineage>
        <taxon>unclassified sequences</taxon>
        <taxon>metagenomes</taxon>
        <taxon>ecological metagenomes</taxon>
    </lineage>
</organism>
<name>A0A6J6VDW9_9ZZZZ</name>
<accession>A0A6J6VDW9</accession>
<reference evidence="2" key="1">
    <citation type="submission" date="2020-05" db="EMBL/GenBank/DDBJ databases">
        <authorList>
            <person name="Chiriac C."/>
            <person name="Salcher M."/>
            <person name="Ghai R."/>
            <person name="Kavagutti S V."/>
        </authorList>
    </citation>
    <scope>NUCLEOTIDE SEQUENCE</scope>
</reference>
<gene>
    <name evidence="1" type="ORF">UFOPK1776_00293</name>
    <name evidence="2" type="ORF">UFOPK2886_00655</name>
</gene>
<dbReference type="EMBL" id="CAEZUC010000024">
    <property type="protein sequence ID" value="CAB4585622.1"/>
    <property type="molecule type" value="Genomic_DNA"/>
</dbReference>